<organism evidence="1">
    <name type="scientific">marine sediment metagenome</name>
    <dbReference type="NCBI Taxonomy" id="412755"/>
    <lineage>
        <taxon>unclassified sequences</taxon>
        <taxon>metagenomes</taxon>
        <taxon>ecological metagenomes</taxon>
    </lineage>
</organism>
<comment type="caution">
    <text evidence="1">The sequence shown here is derived from an EMBL/GenBank/DDBJ whole genome shotgun (WGS) entry which is preliminary data.</text>
</comment>
<name>A0A0F8Z997_9ZZZZ</name>
<reference evidence="1" key="1">
    <citation type="journal article" date="2015" name="Nature">
        <title>Complex archaea that bridge the gap between prokaryotes and eukaryotes.</title>
        <authorList>
            <person name="Spang A."/>
            <person name="Saw J.H."/>
            <person name="Jorgensen S.L."/>
            <person name="Zaremba-Niedzwiedzka K."/>
            <person name="Martijn J."/>
            <person name="Lind A.E."/>
            <person name="van Eijk R."/>
            <person name="Schleper C."/>
            <person name="Guy L."/>
            <person name="Ettema T.J."/>
        </authorList>
    </citation>
    <scope>NUCLEOTIDE SEQUENCE</scope>
</reference>
<gene>
    <name evidence="1" type="ORF">LCGC14_2998720</name>
</gene>
<proteinExistence type="predicted"/>
<sequence>MAIATELLHIWSIDENIKLFEELTGLLVARHDLPSTGAIVASDQDPVDLSDRFSYGPRDIVPWLNNSTFFDRIVRWGMRRRDWRYLLVEYEDSVLLTWFKADVEYMPQEQVPFDSEYTASCRLALWAIAAD</sequence>
<evidence type="ECO:0000313" key="1">
    <source>
        <dbReference type="EMBL" id="KKK62999.1"/>
    </source>
</evidence>
<dbReference type="AlphaFoldDB" id="A0A0F8Z997"/>
<accession>A0A0F8Z997</accession>
<protein>
    <submittedName>
        <fullName evidence="1">Uncharacterized protein</fullName>
    </submittedName>
</protein>
<dbReference type="EMBL" id="LAZR01061726">
    <property type="protein sequence ID" value="KKK62999.1"/>
    <property type="molecule type" value="Genomic_DNA"/>
</dbReference>